<evidence type="ECO:0000313" key="2">
    <source>
        <dbReference type="Proteomes" id="UP000237347"/>
    </source>
</evidence>
<gene>
    <name evidence="1" type="ORF">CFP56_010751</name>
</gene>
<organism evidence="1 2">
    <name type="scientific">Quercus suber</name>
    <name type="common">Cork oak</name>
    <dbReference type="NCBI Taxonomy" id="58331"/>
    <lineage>
        <taxon>Eukaryota</taxon>
        <taxon>Viridiplantae</taxon>
        <taxon>Streptophyta</taxon>
        <taxon>Embryophyta</taxon>
        <taxon>Tracheophyta</taxon>
        <taxon>Spermatophyta</taxon>
        <taxon>Magnoliopsida</taxon>
        <taxon>eudicotyledons</taxon>
        <taxon>Gunneridae</taxon>
        <taxon>Pentapetalae</taxon>
        <taxon>rosids</taxon>
        <taxon>fabids</taxon>
        <taxon>Fagales</taxon>
        <taxon>Fagaceae</taxon>
        <taxon>Quercus</taxon>
    </lineage>
</organism>
<name>A0AAW0KYS7_QUESU</name>
<proteinExistence type="predicted"/>
<protein>
    <submittedName>
        <fullName evidence="1">Uncharacterized protein</fullName>
    </submittedName>
</protein>
<dbReference type="EMBL" id="PKMF04000183">
    <property type="protein sequence ID" value="KAK7844610.1"/>
    <property type="molecule type" value="Genomic_DNA"/>
</dbReference>
<comment type="caution">
    <text evidence="1">The sequence shown here is derived from an EMBL/GenBank/DDBJ whole genome shotgun (WGS) entry which is preliminary data.</text>
</comment>
<sequence>MGLSAFTSSTQHSLQELQLRGSLLVPDQIQYFIALKILCIGKFGEMAALPEWLVTFPLFNSCILWIARTCCICPPRKPCNASQLKTLMIYGSPNLNIERSKVDHIPFVDIQING</sequence>
<dbReference type="Proteomes" id="UP000237347">
    <property type="component" value="Unassembled WGS sequence"/>
</dbReference>
<evidence type="ECO:0000313" key="1">
    <source>
        <dbReference type="EMBL" id="KAK7844610.1"/>
    </source>
</evidence>
<keyword evidence="2" id="KW-1185">Reference proteome</keyword>
<dbReference type="AlphaFoldDB" id="A0AAW0KYS7"/>
<accession>A0AAW0KYS7</accession>
<reference evidence="1 2" key="1">
    <citation type="journal article" date="2018" name="Sci. Data">
        <title>The draft genome sequence of cork oak.</title>
        <authorList>
            <person name="Ramos A.M."/>
            <person name="Usie A."/>
            <person name="Barbosa P."/>
            <person name="Barros P.M."/>
            <person name="Capote T."/>
            <person name="Chaves I."/>
            <person name="Simoes F."/>
            <person name="Abreu I."/>
            <person name="Carrasquinho I."/>
            <person name="Faro C."/>
            <person name="Guimaraes J.B."/>
            <person name="Mendonca D."/>
            <person name="Nobrega F."/>
            <person name="Rodrigues L."/>
            <person name="Saibo N.J.M."/>
            <person name="Varela M.C."/>
            <person name="Egas C."/>
            <person name="Matos J."/>
            <person name="Miguel C.M."/>
            <person name="Oliveira M.M."/>
            <person name="Ricardo C.P."/>
            <person name="Goncalves S."/>
        </authorList>
    </citation>
    <scope>NUCLEOTIDE SEQUENCE [LARGE SCALE GENOMIC DNA]</scope>
    <source>
        <strain evidence="2">cv. HL8</strain>
    </source>
</reference>